<evidence type="ECO:0000313" key="2">
    <source>
        <dbReference type="EMBL" id="SEQ63200.1"/>
    </source>
</evidence>
<dbReference type="STRING" id="403935.SAMN05216481_111141"/>
<dbReference type="RefSeq" id="WP_093661337.1">
    <property type="nucleotide sequence ID" value="NZ_FOET01000011.1"/>
</dbReference>
<dbReference type="AlphaFoldDB" id="A0A1H9HLK8"/>
<feature type="region of interest" description="Disordered" evidence="1">
    <location>
        <begin position="48"/>
        <end position="82"/>
    </location>
</feature>
<proteinExistence type="predicted"/>
<keyword evidence="3" id="KW-1185">Reference proteome</keyword>
<gene>
    <name evidence="2" type="ORF">SAMN05216481_111141</name>
</gene>
<accession>A0A1H9HLK8</accession>
<organism evidence="2 3">
    <name type="scientific">Streptomyces radiopugnans</name>
    <dbReference type="NCBI Taxonomy" id="403935"/>
    <lineage>
        <taxon>Bacteria</taxon>
        <taxon>Bacillati</taxon>
        <taxon>Actinomycetota</taxon>
        <taxon>Actinomycetes</taxon>
        <taxon>Kitasatosporales</taxon>
        <taxon>Streptomycetaceae</taxon>
        <taxon>Streptomyces</taxon>
    </lineage>
</organism>
<name>A0A1H9HLK8_9ACTN</name>
<protein>
    <submittedName>
        <fullName evidence="2">Uncharacterized protein</fullName>
    </submittedName>
</protein>
<dbReference type="EMBL" id="FOET01000011">
    <property type="protein sequence ID" value="SEQ63200.1"/>
    <property type="molecule type" value="Genomic_DNA"/>
</dbReference>
<feature type="compositionally biased region" description="Basic and acidic residues" evidence="1">
    <location>
        <begin position="48"/>
        <end position="66"/>
    </location>
</feature>
<reference evidence="2 3" key="1">
    <citation type="submission" date="2016-10" db="EMBL/GenBank/DDBJ databases">
        <authorList>
            <person name="de Groot N.N."/>
        </authorList>
    </citation>
    <scope>NUCLEOTIDE SEQUENCE [LARGE SCALE GENOMIC DNA]</scope>
    <source>
        <strain evidence="2 3">CGMCC 4.3519</strain>
    </source>
</reference>
<dbReference type="Proteomes" id="UP000199055">
    <property type="component" value="Unassembled WGS sequence"/>
</dbReference>
<evidence type="ECO:0000313" key="3">
    <source>
        <dbReference type="Proteomes" id="UP000199055"/>
    </source>
</evidence>
<sequence length="82" mass="8542">MAALAWLLIPFVAAIGAAVWSVWASRKPSGFGDADGVAGYEAFRAAMERPHGRGTGREDRDGREDSAAVSRTAPDGRAPAAD</sequence>
<evidence type="ECO:0000256" key="1">
    <source>
        <dbReference type="SAM" id="MobiDB-lite"/>
    </source>
</evidence>